<keyword evidence="3" id="KW-1185">Reference proteome</keyword>
<organism evidence="2 3">
    <name type="scientific">Microbacterium terrae</name>
    <dbReference type="NCBI Taxonomy" id="69369"/>
    <lineage>
        <taxon>Bacteria</taxon>
        <taxon>Bacillati</taxon>
        <taxon>Actinomycetota</taxon>
        <taxon>Actinomycetes</taxon>
        <taxon>Micrococcales</taxon>
        <taxon>Microbacteriaceae</taxon>
        <taxon>Microbacterium</taxon>
    </lineage>
</organism>
<feature type="chain" id="PRO_5018172671" evidence="1">
    <location>
        <begin position="27"/>
        <end position="158"/>
    </location>
</feature>
<accession>A0A0M2GYX1</accession>
<dbReference type="STRING" id="92835.RS81_02120"/>
<protein>
    <submittedName>
        <fullName evidence="2">Uncharacterized protein</fullName>
    </submittedName>
</protein>
<evidence type="ECO:0000256" key="1">
    <source>
        <dbReference type="SAM" id="SignalP"/>
    </source>
</evidence>
<reference evidence="2 3" key="1">
    <citation type="submission" date="2015-02" db="EMBL/GenBank/DDBJ databases">
        <title>Draft genome sequences of ten Microbacterium spp. with emphasis on heavy metal contaminated environments.</title>
        <authorList>
            <person name="Corretto E."/>
        </authorList>
    </citation>
    <scope>NUCLEOTIDE SEQUENCE [LARGE SCALE GENOMIC DNA]</scope>
    <source>
        <strain evidence="2 3">DSM 12510</strain>
    </source>
</reference>
<dbReference type="OrthoDB" id="5071168at2"/>
<dbReference type="EMBL" id="JYIZ01000051">
    <property type="protein sequence ID" value="KJL39277.1"/>
    <property type="molecule type" value="Genomic_DNA"/>
</dbReference>
<keyword evidence="1" id="KW-0732">Signal</keyword>
<proteinExistence type="predicted"/>
<evidence type="ECO:0000313" key="3">
    <source>
        <dbReference type="Proteomes" id="UP000033956"/>
    </source>
</evidence>
<name>A0A0M2GYX1_9MICO</name>
<gene>
    <name evidence="2" type="ORF">RS81_02120</name>
</gene>
<dbReference type="RefSeq" id="WP_157004012.1">
    <property type="nucleotide sequence ID" value="NZ_BAAAUP010000001.1"/>
</dbReference>
<sequence>MRSRSLILALAAAAALVLGTAAPALADHNAGAELYNPDIPDQCYAGAITEGTPPVDIYTSRYTLVEKAGRLHLVCTFTVPARVEAPDGGIGESKGTWIAPTRPTVSLSAGTCLPPGVDAASELWPDDETRSVPASQAKIVAYRTTIVMYCSWALDDLP</sequence>
<dbReference type="Proteomes" id="UP000033956">
    <property type="component" value="Unassembled WGS sequence"/>
</dbReference>
<evidence type="ECO:0000313" key="2">
    <source>
        <dbReference type="EMBL" id="KJL39277.1"/>
    </source>
</evidence>
<feature type="signal peptide" evidence="1">
    <location>
        <begin position="1"/>
        <end position="26"/>
    </location>
</feature>
<comment type="caution">
    <text evidence="2">The sequence shown here is derived from an EMBL/GenBank/DDBJ whole genome shotgun (WGS) entry which is preliminary data.</text>
</comment>
<dbReference type="PATRIC" id="fig|92835.4.peg.2152"/>
<dbReference type="AlphaFoldDB" id="A0A0M2GYX1"/>